<dbReference type="RefSeq" id="WP_189174555.1">
    <property type="nucleotide sequence ID" value="NZ_BMNG01000007.1"/>
</dbReference>
<keyword evidence="2 7" id="KW-0813">Transport</keyword>
<feature type="domain" description="ABC transmembrane type-1" evidence="8">
    <location>
        <begin position="59"/>
        <end position="237"/>
    </location>
</feature>
<proteinExistence type="inferred from homology"/>
<evidence type="ECO:0000256" key="1">
    <source>
        <dbReference type="ARBA" id="ARBA00004651"/>
    </source>
</evidence>
<keyword evidence="5 7" id="KW-1133">Transmembrane helix</keyword>
<feature type="transmembrane region" description="Helical" evidence="7">
    <location>
        <begin position="57"/>
        <end position="84"/>
    </location>
</feature>
<feature type="transmembrane region" description="Helical" evidence="7">
    <location>
        <begin position="96"/>
        <end position="117"/>
    </location>
</feature>
<dbReference type="SUPFAM" id="SSF161098">
    <property type="entry name" value="MetI-like"/>
    <property type="match status" value="1"/>
</dbReference>
<evidence type="ECO:0000259" key="8">
    <source>
        <dbReference type="PROSITE" id="PS50928"/>
    </source>
</evidence>
<keyword evidence="3" id="KW-1003">Cell membrane</keyword>
<comment type="caution">
    <text evidence="9">The sequence shown here is derived from an EMBL/GenBank/DDBJ whole genome shotgun (WGS) entry which is preliminary data.</text>
</comment>
<evidence type="ECO:0000313" key="10">
    <source>
        <dbReference type="Proteomes" id="UP000656881"/>
    </source>
</evidence>
<accession>A0ABQ2M0S9</accession>
<feature type="transmembrane region" description="Helical" evidence="7">
    <location>
        <begin position="221"/>
        <end position="242"/>
    </location>
</feature>
<name>A0ABQ2M0S9_9ACTN</name>
<evidence type="ECO:0000313" key="9">
    <source>
        <dbReference type="EMBL" id="GGO45375.1"/>
    </source>
</evidence>
<dbReference type="Proteomes" id="UP000656881">
    <property type="component" value="Unassembled WGS sequence"/>
</dbReference>
<feature type="transmembrane region" description="Helical" evidence="7">
    <location>
        <begin position="165"/>
        <end position="184"/>
    </location>
</feature>
<feature type="transmembrane region" description="Helical" evidence="7">
    <location>
        <begin position="123"/>
        <end position="144"/>
    </location>
</feature>
<keyword evidence="6 7" id="KW-0472">Membrane</keyword>
<gene>
    <name evidence="9" type="ORF">GCM10012286_33750</name>
</gene>
<dbReference type="PANTHER" id="PTHR30151">
    <property type="entry name" value="ALKANE SULFONATE ABC TRANSPORTER-RELATED, MEMBRANE SUBUNIT"/>
    <property type="match status" value="1"/>
</dbReference>
<evidence type="ECO:0000256" key="5">
    <source>
        <dbReference type="ARBA" id="ARBA00022989"/>
    </source>
</evidence>
<dbReference type="InterPro" id="IPR000515">
    <property type="entry name" value="MetI-like"/>
</dbReference>
<dbReference type="Gene3D" id="1.10.3720.10">
    <property type="entry name" value="MetI-like"/>
    <property type="match status" value="1"/>
</dbReference>
<dbReference type="EMBL" id="BMNG01000007">
    <property type="protein sequence ID" value="GGO45375.1"/>
    <property type="molecule type" value="Genomic_DNA"/>
</dbReference>
<dbReference type="PANTHER" id="PTHR30151:SF0">
    <property type="entry name" value="ABC TRANSPORTER PERMEASE PROTEIN MJ0413-RELATED"/>
    <property type="match status" value="1"/>
</dbReference>
<sequence length="256" mass="26836">MTPRRGPLTLLPPLSGLLAGGVLWEGVSRTADAAFLPPLTEVLTRLAELTADGKILPSLLSSVINLVLGLAISLTLGLTLGTLMGRYRPAEAALGIYMYALLTAPSLVFAPVFFSLFGPGRTSIVAVVVMYSLFVIVITTASAVRDVPAQLLEMGRVYGAGERQLLFRVVLPAALPMAMAGIRLGVGRAVAGMINGEMFIAVVGLGQILTEAGGSFDSTTVLAVLLVVVTVALIAIGITHWADRRLNGWLPETSRT</sequence>
<dbReference type="CDD" id="cd06261">
    <property type="entry name" value="TM_PBP2"/>
    <property type="match status" value="1"/>
</dbReference>
<dbReference type="InterPro" id="IPR035906">
    <property type="entry name" value="MetI-like_sf"/>
</dbReference>
<comment type="similarity">
    <text evidence="7">Belongs to the binding-protein-dependent transport system permease family.</text>
</comment>
<keyword evidence="10" id="KW-1185">Reference proteome</keyword>
<feature type="transmembrane region" description="Helical" evidence="7">
    <location>
        <begin position="190"/>
        <end position="209"/>
    </location>
</feature>
<evidence type="ECO:0000256" key="2">
    <source>
        <dbReference type="ARBA" id="ARBA00022448"/>
    </source>
</evidence>
<evidence type="ECO:0000256" key="6">
    <source>
        <dbReference type="ARBA" id="ARBA00023136"/>
    </source>
</evidence>
<comment type="subcellular location">
    <subcellularLocation>
        <location evidence="1 7">Cell membrane</location>
        <topology evidence="1 7">Multi-pass membrane protein</topology>
    </subcellularLocation>
</comment>
<evidence type="ECO:0000256" key="7">
    <source>
        <dbReference type="RuleBase" id="RU363032"/>
    </source>
</evidence>
<reference evidence="10" key="1">
    <citation type="journal article" date="2019" name="Int. J. Syst. Evol. Microbiol.">
        <title>The Global Catalogue of Microorganisms (GCM) 10K type strain sequencing project: providing services to taxonomists for standard genome sequencing and annotation.</title>
        <authorList>
            <consortium name="The Broad Institute Genomics Platform"/>
            <consortium name="The Broad Institute Genome Sequencing Center for Infectious Disease"/>
            <person name="Wu L."/>
            <person name="Ma J."/>
        </authorList>
    </citation>
    <scope>NUCLEOTIDE SEQUENCE [LARGE SCALE GENOMIC DNA]</scope>
    <source>
        <strain evidence="10">CGMCC 4.7349</strain>
    </source>
</reference>
<dbReference type="PROSITE" id="PS50928">
    <property type="entry name" value="ABC_TM1"/>
    <property type="match status" value="1"/>
</dbReference>
<protein>
    <submittedName>
        <fullName evidence="9">Amino acid ABC transporter permease</fullName>
    </submittedName>
</protein>
<dbReference type="Pfam" id="PF00528">
    <property type="entry name" value="BPD_transp_1"/>
    <property type="match status" value="1"/>
</dbReference>
<evidence type="ECO:0000256" key="3">
    <source>
        <dbReference type="ARBA" id="ARBA00022475"/>
    </source>
</evidence>
<organism evidence="9 10">
    <name type="scientific">Streptomyces lasiicapitis</name>
    <dbReference type="NCBI Taxonomy" id="1923961"/>
    <lineage>
        <taxon>Bacteria</taxon>
        <taxon>Bacillati</taxon>
        <taxon>Actinomycetota</taxon>
        <taxon>Actinomycetes</taxon>
        <taxon>Kitasatosporales</taxon>
        <taxon>Streptomycetaceae</taxon>
        <taxon>Streptomyces</taxon>
    </lineage>
</organism>
<evidence type="ECO:0000256" key="4">
    <source>
        <dbReference type="ARBA" id="ARBA00022692"/>
    </source>
</evidence>
<keyword evidence="4 7" id="KW-0812">Transmembrane</keyword>